<dbReference type="Gene3D" id="3.40.50.300">
    <property type="entry name" value="P-loop containing nucleotide triphosphate hydrolases"/>
    <property type="match status" value="2"/>
</dbReference>
<dbReference type="PANTHER" id="PTHR22796">
    <property type="entry name" value="URG4-RELATED"/>
    <property type="match status" value="1"/>
</dbReference>
<dbReference type="PANTHER" id="PTHR22796:SF6">
    <property type="entry name" value="INTERFERON-INDUCED VERY LARGE GTPASE 1-RELATED"/>
    <property type="match status" value="1"/>
</dbReference>
<feature type="domain" description="Interferon-induced very large GTPase 1" evidence="5">
    <location>
        <begin position="641"/>
        <end position="748"/>
    </location>
</feature>
<dbReference type="KEGG" id="caua:113067757"/>
<proteinExistence type="inferred from homology"/>
<evidence type="ECO:0000256" key="3">
    <source>
        <dbReference type="SAM" id="MobiDB-lite"/>
    </source>
</evidence>
<dbReference type="RefSeq" id="XP_026095998.1">
    <property type="nucleotide sequence ID" value="XM_026240213.1"/>
</dbReference>
<dbReference type="Proteomes" id="UP000515129">
    <property type="component" value="Linkage group LG28B"/>
</dbReference>
<evidence type="ECO:0000259" key="4">
    <source>
        <dbReference type="Pfam" id="PF04548"/>
    </source>
</evidence>
<feature type="domain" description="AIG1-type G" evidence="4">
    <location>
        <begin position="248"/>
        <end position="405"/>
    </location>
</feature>
<dbReference type="GeneID" id="113067757"/>
<feature type="region of interest" description="Disordered" evidence="3">
    <location>
        <begin position="478"/>
        <end position="547"/>
    </location>
</feature>
<evidence type="ECO:0000256" key="2">
    <source>
        <dbReference type="ARBA" id="ARBA00022741"/>
    </source>
</evidence>
<evidence type="ECO:0000259" key="5">
    <source>
        <dbReference type="Pfam" id="PF25974"/>
    </source>
</evidence>
<dbReference type="Pfam" id="PF04548">
    <property type="entry name" value="AIG1"/>
    <property type="match status" value="2"/>
</dbReference>
<evidence type="ECO:0000313" key="6">
    <source>
        <dbReference type="Proteomes" id="UP000515129"/>
    </source>
</evidence>
<protein>
    <submittedName>
        <fullName evidence="7">Interferon-induced very large GTPase 1-like</fullName>
    </submittedName>
</protein>
<gene>
    <name evidence="7" type="primary">LOC113067757</name>
</gene>
<dbReference type="InterPro" id="IPR058641">
    <property type="entry name" value="GVIN1_dom"/>
</dbReference>
<evidence type="ECO:0000256" key="1">
    <source>
        <dbReference type="ARBA" id="ARBA00008535"/>
    </source>
</evidence>
<organism evidence="6 7">
    <name type="scientific">Carassius auratus</name>
    <name type="common">Goldfish</name>
    <dbReference type="NCBI Taxonomy" id="7957"/>
    <lineage>
        <taxon>Eukaryota</taxon>
        <taxon>Metazoa</taxon>
        <taxon>Chordata</taxon>
        <taxon>Craniata</taxon>
        <taxon>Vertebrata</taxon>
        <taxon>Euteleostomi</taxon>
        <taxon>Actinopterygii</taxon>
        <taxon>Neopterygii</taxon>
        <taxon>Teleostei</taxon>
        <taxon>Ostariophysi</taxon>
        <taxon>Cypriniformes</taxon>
        <taxon>Cyprinidae</taxon>
        <taxon>Cyprininae</taxon>
        <taxon>Carassius</taxon>
    </lineage>
</organism>
<dbReference type="OrthoDB" id="1597724at2759"/>
<dbReference type="InterPro" id="IPR027417">
    <property type="entry name" value="P-loop_NTPase"/>
</dbReference>
<comment type="similarity">
    <text evidence="1">Belongs to the TRAFAC class TrmE-Era-EngA-EngB-Septin-like GTPase superfamily. AIG1/Toc34/Toc159-like paraseptin GTPase family. IAN subfamily.</text>
</comment>
<evidence type="ECO:0000313" key="7">
    <source>
        <dbReference type="RefSeq" id="XP_026095998.1"/>
    </source>
</evidence>
<keyword evidence="2" id="KW-0547">Nucleotide-binding</keyword>
<accession>A0A6P6MHX9</accession>
<dbReference type="GO" id="GO:0005525">
    <property type="term" value="F:GTP binding"/>
    <property type="evidence" value="ECO:0007669"/>
    <property type="project" value="InterPro"/>
</dbReference>
<dbReference type="FunFam" id="3.40.50.300:FF:002895">
    <property type="entry name" value="Si:dkeyp-52c3.7"/>
    <property type="match status" value="1"/>
</dbReference>
<feature type="domain" description="AIG1-type G" evidence="4">
    <location>
        <begin position="40"/>
        <end position="207"/>
    </location>
</feature>
<reference evidence="7" key="1">
    <citation type="submission" date="2025-08" db="UniProtKB">
        <authorList>
            <consortium name="RefSeq"/>
        </authorList>
    </citation>
    <scope>IDENTIFICATION</scope>
    <source>
        <strain evidence="7">Wakin</strain>
        <tissue evidence="7">Muscle</tissue>
    </source>
</reference>
<name>A0A6P6MHX9_CARAU</name>
<sequence>MDPGFKEKNKEKCDVTSFSQTPCLSGRRSPNYDRPNMSDLRIVLLGKSVSDNSRVGNFILGRAAFDSEAPPDVVERVRGRLKDRHVIIINSPRLLQTNILWYQMTQTVRECVNLSDPGPHVIVLLLKHEHCSTEDQECVEKVLGSFSERVYQHTMVLTTQEPNETNDILQKIIQKCANRHFSLQRSSSLCDLLQMFEDIVKVNDGQHLDCAEASQYFNIEQQATEKISESIKLNLVVCGIDVTLKSSISEWIQQQTDVKLHGHKISLLQLPALIQLSEEEVMRQILRCVSLCHPGVHVFLLIIPDAPINNEDKAEMEELQRIFSSRINKHIMVLIMQNSEHQTAELNEETRSFIESFGGRHYFFGPKTQVSTLMENIRQMLEKNRGKVFSTETFLEAQMKKLLRFEEMEKKIHSLETRLLSKGLEEREDDLRKSIKVGESSKEENKMKNLMERVDQMNREREELMKKHKEEKRRMKMIVEEERQNHDKEKKRREEEFNEREEQYKRKMKEKEDHMRDKEEWERQKQEERQKEDEECRKKEKQMSDEQIQRLKNEIEGMIKENKRIEREKHEQVEDLETRLKEERNMTEALQKSFEENLKLLEEQYEDELKIRQVEWREEYEREKEEMKKKICSETDDSLQASAYRKLETEYSKWSWRLCRAMMETENKLQNKIENEAIHEIEENDLQGELKETSEEVQRSMSELFEKDKDKDLLIQWKMTFDIKMKDVEGNIVRETKRKLNEILQQRDLIKAIDDQRTHHENTHFEKSKELVLKLKDKANDKETMSKEFDLFWEQWMKKIISDTPPIRDIDIMRDMREILSNVYKSALVDHKKERRDIFCVPNYLEYVWLKRVSGLKGMITNVYKSAVEKFGYSLSMDDANQITSLITDVVLQTDTMIQSFNISKMGYNISFIQQLIGYIKRRVTEHEEGQVNYVFKNEFFVDLVYSICMKANKKITDQHRLFREANDPVICIERKREEYYSIFQKYCQGATSAAIFGEIICQKLKEPIEQSVYKKTARDLADEIRSNCESLNGNRSKLEKHILKTLAEEEDFDKYMDYIHNPRDHFKSFIRDEVSRYITDKFNVSIWYKMKENIKLLQKKIIKAAHQSTEHVKVNSGDVSLWLKSFTQQLSDELIFSEKDLSGVKHDDVDVKLLEGVIKKVFPYITTDISREFTIKAFDEKLSVKYKPDELLIDHFCRCCWVQCPFCRATCTNTIENHDGDHSVAFHRVRGINGTCYRFTPNLCADICTHSVASDQDIYTPSERIPWSKIQIEVSKYAIWHINPGHSVLPYWKWFVCRFQKDLEKYYSKTFECEGEIPYEWRTYTKQDAIKSLDKYIQWIK</sequence>
<dbReference type="InterPro" id="IPR006703">
    <property type="entry name" value="G_AIG1"/>
</dbReference>
<dbReference type="Pfam" id="PF25974">
    <property type="entry name" value="URGCP_9th"/>
    <property type="match status" value="1"/>
</dbReference>
<keyword evidence="6" id="KW-1185">Reference proteome</keyword>